<feature type="transmembrane region" description="Helical" evidence="1">
    <location>
        <begin position="150"/>
        <end position="172"/>
    </location>
</feature>
<feature type="transmembrane region" description="Helical" evidence="1">
    <location>
        <begin position="38"/>
        <end position="61"/>
    </location>
</feature>
<evidence type="ECO:0000256" key="1">
    <source>
        <dbReference type="SAM" id="Phobius"/>
    </source>
</evidence>
<dbReference type="EMBL" id="JBJUIK010000002">
    <property type="protein sequence ID" value="KAL3535310.1"/>
    <property type="molecule type" value="Genomic_DNA"/>
</dbReference>
<protein>
    <submittedName>
        <fullName evidence="2">Uncharacterized protein</fullName>
    </submittedName>
</protein>
<feature type="transmembrane region" description="Helical" evidence="1">
    <location>
        <begin position="277"/>
        <end position="295"/>
    </location>
</feature>
<keyword evidence="3" id="KW-1185">Reference proteome</keyword>
<gene>
    <name evidence="2" type="ORF">ACH5RR_003771</name>
</gene>
<feature type="transmembrane region" description="Helical" evidence="1">
    <location>
        <begin position="192"/>
        <end position="215"/>
    </location>
</feature>
<evidence type="ECO:0000313" key="2">
    <source>
        <dbReference type="EMBL" id="KAL3535310.1"/>
    </source>
</evidence>
<sequence>MENQKTLAYFFKKEVQPSLGILGILRESFKITIRNGRITVFVTFIMFSYYAVVGLADHLLLAPVLQDMVTKSKLVPKDVKISKADPSIFKSIIKDVRYFLTYELVLLFFSCLVLTFSLAATVHSTYEAYTAKVLSLKDLFSGTRGRLKRPLITTLWMILIIIASATLLFIFIGLTGVMTGGSLLTALDCTVLVFGVFYYIYISAFWMLSLVVSVVEDNMSGMKALDKANELMKGKRLQGCVLMMLLMFASGTIYVTSFILAANQVKLVGLAIHISKFWSFCVLKLSLFVVFTMFYHECKKGQPVEENANLYAPISAIDQF</sequence>
<keyword evidence="1" id="KW-0472">Membrane</keyword>
<comment type="caution">
    <text evidence="2">The sequence shown here is derived from an EMBL/GenBank/DDBJ whole genome shotgun (WGS) entry which is preliminary data.</text>
</comment>
<feature type="transmembrane region" description="Helical" evidence="1">
    <location>
        <begin position="236"/>
        <end position="262"/>
    </location>
</feature>
<dbReference type="PANTHER" id="PTHR33133:SF39">
    <property type="entry name" value="ABC TRANSPORTER PERMEASE"/>
    <property type="match status" value="1"/>
</dbReference>
<reference evidence="2 3" key="1">
    <citation type="submission" date="2024-11" db="EMBL/GenBank/DDBJ databases">
        <title>A near-complete genome assembly of Cinchona calisaya.</title>
        <authorList>
            <person name="Lian D.C."/>
            <person name="Zhao X.W."/>
            <person name="Wei L."/>
        </authorList>
    </citation>
    <scope>NUCLEOTIDE SEQUENCE [LARGE SCALE GENOMIC DNA]</scope>
    <source>
        <tissue evidence="2">Nenye</tissue>
    </source>
</reference>
<feature type="transmembrane region" description="Helical" evidence="1">
    <location>
        <begin position="104"/>
        <end position="129"/>
    </location>
</feature>
<keyword evidence="1" id="KW-0812">Transmembrane</keyword>
<proteinExistence type="predicted"/>
<name>A0ABD3AVZ7_9GENT</name>
<evidence type="ECO:0000313" key="3">
    <source>
        <dbReference type="Proteomes" id="UP001630127"/>
    </source>
</evidence>
<dbReference type="PANTHER" id="PTHR33133">
    <property type="entry name" value="OS08G0107100 PROTEIN-RELATED"/>
    <property type="match status" value="1"/>
</dbReference>
<keyword evidence="1" id="KW-1133">Transmembrane helix</keyword>
<organism evidence="2 3">
    <name type="scientific">Cinchona calisaya</name>
    <dbReference type="NCBI Taxonomy" id="153742"/>
    <lineage>
        <taxon>Eukaryota</taxon>
        <taxon>Viridiplantae</taxon>
        <taxon>Streptophyta</taxon>
        <taxon>Embryophyta</taxon>
        <taxon>Tracheophyta</taxon>
        <taxon>Spermatophyta</taxon>
        <taxon>Magnoliopsida</taxon>
        <taxon>eudicotyledons</taxon>
        <taxon>Gunneridae</taxon>
        <taxon>Pentapetalae</taxon>
        <taxon>asterids</taxon>
        <taxon>lamiids</taxon>
        <taxon>Gentianales</taxon>
        <taxon>Rubiaceae</taxon>
        <taxon>Cinchonoideae</taxon>
        <taxon>Cinchoneae</taxon>
        <taxon>Cinchona</taxon>
    </lineage>
</organism>
<accession>A0ABD3AVZ7</accession>
<dbReference type="Proteomes" id="UP001630127">
    <property type="component" value="Unassembled WGS sequence"/>
</dbReference>
<dbReference type="AlphaFoldDB" id="A0ABD3AVZ7"/>